<organism evidence="1 2">
    <name type="scientific">Karstenula rhodostoma CBS 690.94</name>
    <dbReference type="NCBI Taxonomy" id="1392251"/>
    <lineage>
        <taxon>Eukaryota</taxon>
        <taxon>Fungi</taxon>
        <taxon>Dikarya</taxon>
        <taxon>Ascomycota</taxon>
        <taxon>Pezizomycotina</taxon>
        <taxon>Dothideomycetes</taxon>
        <taxon>Pleosporomycetidae</taxon>
        <taxon>Pleosporales</taxon>
        <taxon>Massarineae</taxon>
        <taxon>Didymosphaeriaceae</taxon>
        <taxon>Karstenula</taxon>
    </lineage>
</organism>
<evidence type="ECO:0000313" key="2">
    <source>
        <dbReference type="Proteomes" id="UP000799764"/>
    </source>
</evidence>
<gene>
    <name evidence="1" type="ORF">P171DRAFT_470657</name>
</gene>
<name>A0A9P4UHA7_9PLEO</name>
<dbReference type="AlphaFoldDB" id="A0A9P4UHA7"/>
<keyword evidence="2" id="KW-1185">Reference proteome</keyword>
<protein>
    <submittedName>
        <fullName evidence="1">Uncharacterized protein</fullName>
    </submittedName>
</protein>
<comment type="caution">
    <text evidence="1">The sequence shown here is derived from an EMBL/GenBank/DDBJ whole genome shotgun (WGS) entry which is preliminary data.</text>
</comment>
<sequence length="449" mass="49923">MAMTPLQQIGMELGLGLAFTMIALAPMLKQERNPLPSMRVEIVIGLPGDDKSEGNMGGAIPNVALFDANGDRLGFSRNLADTRNLNKDNQKSVPEGAVMNGGTAQLDVGYLTEGDSGKPEYITVSASGFDAVCIMEVVVKHPFSDDHFAFLPGEVAKQCTAGWEDGDTVYWSEQSTQLTFEVNGEQARSRPKCLWIDTPNAAYGDPITKWTGFGVHLPDFAVDNYTFVDWENDPWQMCGSKARFGLYEKINEMMCPPVFTKAPNNGARLPMEEYPSCSPFLVPDASGNIYEDFCDDPNINEDELAKLSEISHHSCETKEERVEKFQKTPGTGCKRDPALGRRVCPKKRAAKERGIPKIEKLQSRFHGQLVKSYDIGQSARTLCYSKGSVGPNFYSYHEESFCDMSKKKLYPLCKEEDATECFDVSLNETRHGLETRGKAVKHTSVAEWW</sequence>
<dbReference type="OrthoDB" id="3794420at2759"/>
<proteinExistence type="predicted"/>
<accession>A0A9P4UHA7</accession>
<dbReference type="EMBL" id="MU001495">
    <property type="protein sequence ID" value="KAF2449077.1"/>
    <property type="molecule type" value="Genomic_DNA"/>
</dbReference>
<reference evidence="1" key="1">
    <citation type="journal article" date="2020" name="Stud. Mycol.">
        <title>101 Dothideomycetes genomes: a test case for predicting lifestyles and emergence of pathogens.</title>
        <authorList>
            <person name="Haridas S."/>
            <person name="Albert R."/>
            <person name="Binder M."/>
            <person name="Bloem J."/>
            <person name="Labutti K."/>
            <person name="Salamov A."/>
            <person name="Andreopoulos B."/>
            <person name="Baker S."/>
            <person name="Barry K."/>
            <person name="Bills G."/>
            <person name="Bluhm B."/>
            <person name="Cannon C."/>
            <person name="Castanera R."/>
            <person name="Culley D."/>
            <person name="Daum C."/>
            <person name="Ezra D."/>
            <person name="Gonzalez J."/>
            <person name="Henrissat B."/>
            <person name="Kuo A."/>
            <person name="Liang C."/>
            <person name="Lipzen A."/>
            <person name="Lutzoni F."/>
            <person name="Magnuson J."/>
            <person name="Mondo S."/>
            <person name="Nolan M."/>
            <person name="Ohm R."/>
            <person name="Pangilinan J."/>
            <person name="Park H.-J."/>
            <person name="Ramirez L."/>
            <person name="Alfaro M."/>
            <person name="Sun H."/>
            <person name="Tritt A."/>
            <person name="Yoshinaga Y."/>
            <person name="Zwiers L.-H."/>
            <person name="Turgeon B."/>
            <person name="Goodwin S."/>
            <person name="Spatafora J."/>
            <person name="Crous P."/>
            <person name="Grigoriev I."/>
        </authorList>
    </citation>
    <scope>NUCLEOTIDE SEQUENCE</scope>
    <source>
        <strain evidence="1">CBS 690.94</strain>
    </source>
</reference>
<evidence type="ECO:0000313" key="1">
    <source>
        <dbReference type="EMBL" id="KAF2449077.1"/>
    </source>
</evidence>
<dbReference type="Proteomes" id="UP000799764">
    <property type="component" value="Unassembled WGS sequence"/>
</dbReference>